<keyword evidence="7" id="KW-1185">Reference proteome</keyword>
<dbReference type="GO" id="GO:0000976">
    <property type="term" value="F:transcription cis-regulatory region binding"/>
    <property type="evidence" value="ECO:0007669"/>
    <property type="project" value="TreeGrafter"/>
</dbReference>
<comment type="caution">
    <text evidence="6">The sequence shown here is derived from an EMBL/GenBank/DDBJ whole genome shotgun (WGS) entry which is preliminary data.</text>
</comment>
<evidence type="ECO:0000256" key="2">
    <source>
        <dbReference type="ARBA" id="ARBA00023125"/>
    </source>
</evidence>
<dbReference type="InterPro" id="IPR009057">
    <property type="entry name" value="Homeodomain-like_sf"/>
</dbReference>
<dbReference type="EMBL" id="NFZW01000005">
    <property type="protein sequence ID" value="RFA38143.1"/>
    <property type="molecule type" value="Genomic_DNA"/>
</dbReference>
<dbReference type="Proteomes" id="UP000256763">
    <property type="component" value="Unassembled WGS sequence"/>
</dbReference>
<dbReference type="PANTHER" id="PTHR30055">
    <property type="entry name" value="HTH-TYPE TRANSCRIPTIONAL REGULATOR RUTR"/>
    <property type="match status" value="1"/>
</dbReference>
<dbReference type="PROSITE" id="PS50977">
    <property type="entry name" value="HTH_TETR_2"/>
    <property type="match status" value="1"/>
</dbReference>
<dbReference type="InterPro" id="IPR036271">
    <property type="entry name" value="Tet_transcr_reg_TetR-rel_C_sf"/>
</dbReference>
<name>A0A3E0X171_9GAMM</name>
<dbReference type="GO" id="GO:0003700">
    <property type="term" value="F:DNA-binding transcription factor activity"/>
    <property type="evidence" value="ECO:0007669"/>
    <property type="project" value="TreeGrafter"/>
</dbReference>
<reference evidence="7" key="1">
    <citation type="submission" date="2017-05" db="EMBL/GenBank/DDBJ databases">
        <authorList>
            <person name="Sharma S."/>
            <person name="Sidhu C."/>
            <person name="Pinnaka A.K."/>
        </authorList>
    </citation>
    <scope>NUCLEOTIDE SEQUENCE [LARGE SCALE GENOMIC DNA]</scope>
    <source>
        <strain evidence="7">AK93</strain>
    </source>
</reference>
<dbReference type="SUPFAM" id="SSF48498">
    <property type="entry name" value="Tetracyclin repressor-like, C-terminal domain"/>
    <property type="match status" value="1"/>
</dbReference>
<protein>
    <submittedName>
        <fullName evidence="6">TetR family transcriptional regulator</fullName>
    </submittedName>
</protein>
<evidence type="ECO:0000256" key="1">
    <source>
        <dbReference type="ARBA" id="ARBA00023015"/>
    </source>
</evidence>
<dbReference type="InterPro" id="IPR025996">
    <property type="entry name" value="MT1864/Rv1816-like_C"/>
</dbReference>
<evidence type="ECO:0000256" key="3">
    <source>
        <dbReference type="ARBA" id="ARBA00023163"/>
    </source>
</evidence>
<keyword evidence="3" id="KW-0804">Transcription</keyword>
<proteinExistence type="predicted"/>
<dbReference type="Gene3D" id="1.10.357.10">
    <property type="entry name" value="Tetracycline Repressor, domain 2"/>
    <property type="match status" value="1"/>
</dbReference>
<keyword evidence="1" id="KW-0805">Transcription regulation</keyword>
<dbReference type="Pfam" id="PF00440">
    <property type="entry name" value="TetR_N"/>
    <property type="match status" value="1"/>
</dbReference>
<sequence length="199" mass="22580">MTGQRYHHGNLRPTLLSETRHLLAAEGVEGLSLRRLAQQVGVSRSALYHHFRDKHDLLCAVASEGFLELEKLVDGACLAPGPELEAGLRRFVRAYLAFATDDPERYELMFGRTLWKQGQPNEALRTVAYRSFRRYVARIEELLQRAGVSAERPLRVAQASWATLHGVCRLLLDGIYLDRADMEEVSEEAIRVILIALQR</sequence>
<dbReference type="OrthoDB" id="5816932at2"/>
<dbReference type="AlphaFoldDB" id="A0A3E0X171"/>
<dbReference type="SUPFAM" id="SSF46689">
    <property type="entry name" value="Homeodomain-like"/>
    <property type="match status" value="1"/>
</dbReference>
<evidence type="ECO:0000259" key="5">
    <source>
        <dbReference type="PROSITE" id="PS50977"/>
    </source>
</evidence>
<dbReference type="RefSeq" id="WP_116301458.1">
    <property type="nucleotide sequence ID" value="NZ_NFZV01000004.1"/>
</dbReference>
<dbReference type="Pfam" id="PF13305">
    <property type="entry name" value="TetR_C_33"/>
    <property type="match status" value="1"/>
</dbReference>
<dbReference type="InterPro" id="IPR001647">
    <property type="entry name" value="HTH_TetR"/>
</dbReference>
<evidence type="ECO:0000313" key="6">
    <source>
        <dbReference type="EMBL" id="RFA38143.1"/>
    </source>
</evidence>
<feature type="DNA-binding region" description="H-T-H motif" evidence="4">
    <location>
        <begin position="32"/>
        <end position="51"/>
    </location>
</feature>
<dbReference type="PANTHER" id="PTHR30055:SF239">
    <property type="entry name" value="TRANSCRIPTIONAL REGULATORY PROTEIN"/>
    <property type="match status" value="1"/>
</dbReference>
<accession>A0A3E0X171</accession>
<keyword evidence="2 4" id="KW-0238">DNA-binding</keyword>
<gene>
    <name evidence="6" type="ORF">CAL65_07405</name>
</gene>
<evidence type="ECO:0000256" key="4">
    <source>
        <dbReference type="PROSITE-ProRule" id="PRU00335"/>
    </source>
</evidence>
<organism evidence="6 7">
    <name type="scientific">Alkalilimnicola ehrlichii</name>
    <dbReference type="NCBI Taxonomy" id="351052"/>
    <lineage>
        <taxon>Bacteria</taxon>
        <taxon>Pseudomonadati</taxon>
        <taxon>Pseudomonadota</taxon>
        <taxon>Gammaproteobacteria</taxon>
        <taxon>Chromatiales</taxon>
        <taxon>Ectothiorhodospiraceae</taxon>
        <taxon>Alkalilimnicola</taxon>
    </lineage>
</organism>
<dbReference type="PRINTS" id="PR00455">
    <property type="entry name" value="HTHTETR"/>
</dbReference>
<dbReference type="InterPro" id="IPR050109">
    <property type="entry name" value="HTH-type_TetR-like_transc_reg"/>
</dbReference>
<evidence type="ECO:0000313" key="7">
    <source>
        <dbReference type="Proteomes" id="UP000256763"/>
    </source>
</evidence>
<feature type="domain" description="HTH tetR-type" evidence="5">
    <location>
        <begin position="9"/>
        <end position="69"/>
    </location>
</feature>